<accession>E7RM32</accession>
<evidence type="ECO:0000313" key="1">
    <source>
        <dbReference type="EMBL" id="EFZ37813.1"/>
    </source>
</evidence>
<comment type="caution">
    <text evidence="1">The sequence shown here is derived from an EMBL/GenBank/DDBJ whole genome shotgun (WGS) entry which is preliminary data.</text>
</comment>
<name>E7RM32_9BACT</name>
<organism evidence="1 2">
    <name type="scientific">Hoylesella oralis ATCC 33269</name>
    <dbReference type="NCBI Taxonomy" id="873533"/>
    <lineage>
        <taxon>Bacteria</taxon>
        <taxon>Pseudomonadati</taxon>
        <taxon>Bacteroidota</taxon>
        <taxon>Bacteroidia</taxon>
        <taxon>Bacteroidales</taxon>
        <taxon>Prevotellaceae</taxon>
        <taxon>Hoylesella</taxon>
    </lineage>
</organism>
<dbReference type="AlphaFoldDB" id="E7RM32"/>
<proteinExistence type="predicted"/>
<evidence type="ECO:0000313" key="2">
    <source>
        <dbReference type="Proteomes" id="UP000005580"/>
    </source>
</evidence>
<keyword evidence="2" id="KW-1185">Reference proteome</keyword>
<gene>
    <name evidence="1" type="ORF">HMPREF0663_10182</name>
</gene>
<sequence length="73" mass="7980">MRPENDYTKVTTPIRNAHQNKGFAQLGKGEILHRLTRDNGENGTAENAGLLHKVTPVELSNPNAALTSSLQSR</sequence>
<dbReference type="HOGENOM" id="CLU_2701726_0_0_10"/>
<reference evidence="1" key="1">
    <citation type="submission" date="2011-01" db="EMBL/GenBank/DDBJ databases">
        <authorList>
            <person name="Muzny D."/>
            <person name="Qin X."/>
            <person name="Buhay C."/>
            <person name="Dugan-Rocha S."/>
            <person name="Ding Y."/>
            <person name="Chen G."/>
            <person name="Hawes A."/>
            <person name="Holder M."/>
            <person name="Jhangiani S."/>
            <person name="Johnson A."/>
            <person name="Khan Z."/>
            <person name="Li Z."/>
            <person name="Liu W."/>
            <person name="Liu X."/>
            <person name="Perez L."/>
            <person name="Shen H."/>
            <person name="Wang Q."/>
            <person name="Watt J."/>
            <person name="Xi L."/>
            <person name="Xin Y."/>
            <person name="Zhou J."/>
            <person name="Deng J."/>
            <person name="Jiang H."/>
            <person name="Liu Y."/>
            <person name="Qu J."/>
            <person name="Song X.-Z."/>
            <person name="Zhang L."/>
            <person name="Villasana D."/>
            <person name="Johnson A."/>
            <person name="Liu J."/>
            <person name="Liyanage D."/>
            <person name="Lorensuhewa L."/>
            <person name="Robinson T."/>
            <person name="Song A."/>
            <person name="Song B.-B."/>
            <person name="Dinh H."/>
            <person name="Thornton R."/>
            <person name="Coyle M."/>
            <person name="Francisco L."/>
            <person name="Jackson L."/>
            <person name="Javaid M."/>
            <person name="Korchina V."/>
            <person name="Kovar C."/>
            <person name="Mata R."/>
            <person name="Mathew T."/>
            <person name="Ngo R."/>
            <person name="Nguyen L."/>
            <person name="Nguyen N."/>
            <person name="Okwuonu G."/>
            <person name="Ongeri F."/>
            <person name="Pham C."/>
            <person name="Simmons D."/>
            <person name="Wilczek-Boney K."/>
            <person name="Hale W."/>
            <person name="Jakkamsetti A."/>
            <person name="Pham P."/>
            <person name="Ruth R."/>
            <person name="San Lucas F."/>
            <person name="Warren J."/>
            <person name="Zhang J."/>
            <person name="Zhao Z."/>
            <person name="Zhou C."/>
            <person name="Zhu D."/>
            <person name="Lee S."/>
            <person name="Bess C."/>
            <person name="Blankenburg K."/>
            <person name="Forbes L."/>
            <person name="Fu Q."/>
            <person name="Gubbala S."/>
            <person name="Hirani K."/>
            <person name="Jayaseelan J.C."/>
            <person name="Lara F."/>
            <person name="Munidasa M."/>
            <person name="Palculict T."/>
            <person name="Patil S."/>
            <person name="Pu L.-L."/>
            <person name="Saada N."/>
            <person name="Tang L."/>
            <person name="Weissenberger G."/>
            <person name="Zhu Y."/>
            <person name="Hemphill L."/>
            <person name="Shang Y."/>
            <person name="Youmans B."/>
            <person name="Ayvaz T."/>
            <person name="Ross M."/>
            <person name="Santibanez J."/>
            <person name="Aqrawi P."/>
            <person name="Gross S."/>
            <person name="Joshi V."/>
            <person name="Fowler G."/>
            <person name="Nazareth L."/>
            <person name="Reid J."/>
            <person name="Worley K."/>
            <person name="Petrosino J."/>
            <person name="Highlander S."/>
            <person name="Gibbs R."/>
        </authorList>
    </citation>
    <scope>NUCLEOTIDE SEQUENCE [LARGE SCALE GENOMIC DNA]</scope>
    <source>
        <strain evidence="1">ATCC 33269</strain>
    </source>
</reference>
<protein>
    <submittedName>
        <fullName evidence="1">Uncharacterized protein</fullName>
    </submittedName>
</protein>
<dbReference type="EMBL" id="AEPE02000002">
    <property type="protein sequence ID" value="EFZ37813.1"/>
    <property type="molecule type" value="Genomic_DNA"/>
</dbReference>
<dbReference type="Proteomes" id="UP000005580">
    <property type="component" value="Unassembled WGS sequence"/>
</dbReference>